<evidence type="ECO:0000313" key="5">
    <source>
        <dbReference type="Proteomes" id="UP000220836"/>
    </source>
</evidence>
<dbReference type="RefSeq" id="WP_170125807.1">
    <property type="nucleotide sequence ID" value="NZ_FXYH01000007.1"/>
</dbReference>
<protein>
    <submittedName>
        <fullName evidence="4">Phage terminase large subunit (GpA)</fullName>
    </submittedName>
</protein>
<reference evidence="4 5" key="1">
    <citation type="submission" date="2017-05" db="EMBL/GenBank/DDBJ databases">
        <authorList>
            <person name="Song R."/>
            <person name="Chenine A.L."/>
            <person name="Ruprecht R.M."/>
        </authorList>
    </citation>
    <scope>NUCLEOTIDE SEQUENCE [LARGE SCALE GENOMIC DNA]</scope>
    <source>
        <strain evidence="4 5">CECT 8663</strain>
    </source>
</reference>
<evidence type="ECO:0000259" key="2">
    <source>
        <dbReference type="Pfam" id="PF05876"/>
    </source>
</evidence>
<dbReference type="Pfam" id="PF20454">
    <property type="entry name" value="GpA_nuclease"/>
    <property type="match status" value="1"/>
</dbReference>
<dbReference type="PANTHER" id="PTHR34413:SF2">
    <property type="entry name" value="PROPHAGE TAIL FIBER ASSEMBLY PROTEIN HOMOLOG TFAE-RELATED"/>
    <property type="match status" value="1"/>
</dbReference>
<name>A0A238KFY0_9RHOB</name>
<gene>
    <name evidence="4" type="ORF">PEV8663_02274</name>
</gene>
<organism evidence="4 5">
    <name type="scientific">Pelagimonas varians</name>
    <dbReference type="NCBI Taxonomy" id="696760"/>
    <lineage>
        <taxon>Bacteria</taxon>
        <taxon>Pseudomonadati</taxon>
        <taxon>Pseudomonadota</taxon>
        <taxon>Alphaproteobacteria</taxon>
        <taxon>Rhodobacterales</taxon>
        <taxon>Roseobacteraceae</taxon>
        <taxon>Pelagimonas</taxon>
    </lineage>
</organism>
<dbReference type="PANTHER" id="PTHR34413">
    <property type="entry name" value="PROPHAGE TAIL FIBER ASSEMBLY PROTEIN HOMOLOG TFAE-RELATED-RELATED"/>
    <property type="match status" value="1"/>
</dbReference>
<proteinExistence type="predicted"/>
<dbReference type="EMBL" id="FXYH01000007">
    <property type="protein sequence ID" value="SMX41424.1"/>
    <property type="molecule type" value="Genomic_DNA"/>
</dbReference>
<keyword evidence="5" id="KW-1185">Reference proteome</keyword>
<sequence length="713" mass="77822">MAGKATETLFDIEPLPPFCSIEKAIAAALPVLQPRARVKVSQTAPRRMIKSGGQWVPWRADVAPYMTEPMDVTTSRRFDSIAFVGPARSSKSEGLVINPLVHAVLAQPRVVAMFSPSKGAAKEWSEGALDELIRNSPELKAKLGTGKGADNIFTKKFTGGTRLTIDWPVGDKLAQRSIALCIGTDYDKFPADIGRNAEGEGEGSAFNLMRKRTEDAGSRAMTIVESSPRFPVIDDEWTPDTPHDVPTVSGGIVPLYAKGSRGRLYWTCPHCAHEFEPRFDHLRYPDTGSAAERGAAAFMLCPSGNGCVIEARHKADLNIGARWLHEDTGGALVPLDQLTREVATASYWLPGPAAALASWAKIVSRFIEAEGVYELTGDEGDLKSITNVELGLPYLARARAVSAGLSVDALKAGATDHAWQVAPANTAFLTAAFDVQKGRFVGQVEAWSLDLERVVIDRVDVVNPPDTAPNPKGRRIQPEMYGEDWDALLPHMLKSYPVAGADHALQILATVCDLRGEPGVTPRARDFYRKMRLEHPNRFYLVMGKGKDTTPRAVLRTPESAHRGKEHVARDVPAITAGTDRLKDEVAASLMREAGGARKLNISKYAPHEVFAEYCAERRYEGGWAKRPGQLRNEALDLSVYSLALVIVLEAEALNHENPPAWALPGAGNMMAITLDKSEYRDVTGGQTKPEQAPPKPPKKSGWAVKKPKKRNW</sequence>
<dbReference type="Pfam" id="PF05876">
    <property type="entry name" value="GpA_ATPase"/>
    <property type="match status" value="1"/>
</dbReference>
<dbReference type="GO" id="GO:0004519">
    <property type="term" value="F:endonuclease activity"/>
    <property type="evidence" value="ECO:0007669"/>
    <property type="project" value="InterPro"/>
</dbReference>
<accession>A0A238KFY0</accession>
<evidence type="ECO:0000256" key="1">
    <source>
        <dbReference type="SAM" id="MobiDB-lite"/>
    </source>
</evidence>
<evidence type="ECO:0000313" key="4">
    <source>
        <dbReference type="EMBL" id="SMX41424.1"/>
    </source>
</evidence>
<dbReference type="InterPro" id="IPR046454">
    <property type="entry name" value="GpA_endonuclease"/>
</dbReference>
<dbReference type="AlphaFoldDB" id="A0A238KFY0"/>
<dbReference type="InterPro" id="IPR051220">
    <property type="entry name" value="TFA_Chaperone"/>
</dbReference>
<evidence type="ECO:0000259" key="3">
    <source>
        <dbReference type="Pfam" id="PF20454"/>
    </source>
</evidence>
<feature type="domain" description="Phage terminase large subunit GpA ATPase" evidence="2">
    <location>
        <begin position="53"/>
        <end position="320"/>
    </location>
</feature>
<feature type="domain" description="Terminase large subunit GpA endonuclease" evidence="3">
    <location>
        <begin position="344"/>
        <end position="652"/>
    </location>
</feature>
<dbReference type="GO" id="GO:0016887">
    <property type="term" value="F:ATP hydrolysis activity"/>
    <property type="evidence" value="ECO:0007669"/>
    <property type="project" value="InterPro"/>
</dbReference>
<feature type="region of interest" description="Disordered" evidence="1">
    <location>
        <begin position="678"/>
        <end position="713"/>
    </location>
</feature>
<dbReference type="Proteomes" id="UP000220836">
    <property type="component" value="Unassembled WGS sequence"/>
</dbReference>
<dbReference type="InterPro" id="IPR046453">
    <property type="entry name" value="GpA_ATPase"/>
</dbReference>